<dbReference type="InterPro" id="IPR017871">
    <property type="entry name" value="ABC_transporter-like_CS"/>
</dbReference>
<evidence type="ECO:0000256" key="5">
    <source>
        <dbReference type="ARBA" id="ARBA00022840"/>
    </source>
</evidence>
<proteinExistence type="inferred from homology"/>
<evidence type="ECO:0000256" key="2">
    <source>
        <dbReference type="ARBA" id="ARBA00005417"/>
    </source>
</evidence>
<sequence length="538" mass="57909">MTQLPLLTVEQLVLGTSAAMAPPVVDCVSLTLRAGERIGIVGESGSGKSMLMRAVIGLLPPGIVRRGGSVRFAGRDMSGLAPDDLRKLRGKSIGLIFQEPMTSLNPALTIGRQMEEGLALHTTMDASARQSAILAMLKRVGIADPDAAVRAFPHEFSGGMRQRIMIASVMLLEPALLIADEPTTALDAVVQRDVLELLHALVEEKGTAMVLISHDMAMVAQYTDRVLVMQKGVCVEEGTTAELLRMPRHDYTRKLLSALPRRAPARAVAPNAPLASVRNMKLAYGSGTGAKPVLHGIDLDIHPGEIVALVGGSGSGKTTLGRIIAGLLQPDEGTLTFRGQVVNRKSSGFADYRANCQMVFQDPYSSLDPRMRIRDIVAAPLRHEKSMRAADRRARVDEVLAEVGLAPQFAERFPHQLSGGQRQRAAIARALARRPDLVIADEAVSALDLTVKAQILTLLSKLQREQGFACLFISHDLGVVEQIADRVVVMHKGVIEEQGSRDEIFDRPSSAYTRKLLSAVPMLTPAAGGGIDLVWRAA</sequence>
<dbReference type="Proteomes" id="UP001055460">
    <property type="component" value="Plasmid pB"/>
</dbReference>
<evidence type="ECO:0000256" key="3">
    <source>
        <dbReference type="ARBA" id="ARBA00022448"/>
    </source>
</evidence>
<evidence type="ECO:0000259" key="6">
    <source>
        <dbReference type="PROSITE" id="PS50893"/>
    </source>
</evidence>
<gene>
    <name evidence="7" type="ORF">NE863_32420</name>
</gene>
<keyword evidence="5 7" id="KW-0067">ATP-binding</keyword>
<dbReference type="OrthoDB" id="9784450at2"/>
<keyword evidence="4" id="KW-0547">Nucleotide-binding</keyword>
<dbReference type="AlphaFoldDB" id="A0A9Q8YET0"/>
<dbReference type="GO" id="GO:0005886">
    <property type="term" value="C:plasma membrane"/>
    <property type="evidence" value="ECO:0007669"/>
    <property type="project" value="UniProtKB-SubCell"/>
</dbReference>
<dbReference type="PROSITE" id="PS00211">
    <property type="entry name" value="ABC_TRANSPORTER_1"/>
    <property type="match status" value="2"/>
</dbReference>
<feature type="domain" description="ABC transporter" evidence="6">
    <location>
        <begin position="277"/>
        <end position="517"/>
    </location>
</feature>
<feature type="domain" description="ABC transporter" evidence="6">
    <location>
        <begin position="7"/>
        <end position="256"/>
    </location>
</feature>
<comment type="similarity">
    <text evidence="2">Belongs to the ABC transporter superfamily.</text>
</comment>
<name>A0A9Q8YET0_ENSAD</name>
<dbReference type="RefSeq" id="WP_110819695.1">
    <property type="nucleotide sequence ID" value="NZ_CP098809.1"/>
</dbReference>
<keyword evidence="7" id="KW-0614">Plasmid</keyword>
<dbReference type="InterPro" id="IPR013563">
    <property type="entry name" value="Oligopep_ABC_C"/>
</dbReference>
<organism evidence="7 8">
    <name type="scientific">Ensifer adhaerens</name>
    <name type="common">Sinorhizobium morelense</name>
    <dbReference type="NCBI Taxonomy" id="106592"/>
    <lineage>
        <taxon>Bacteria</taxon>
        <taxon>Pseudomonadati</taxon>
        <taxon>Pseudomonadota</taxon>
        <taxon>Alphaproteobacteria</taxon>
        <taxon>Hyphomicrobiales</taxon>
        <taxon>Rhizobiaceae</taxon>
        <taxon>Sinorhizobium/Ensifer group</taxon>
        <taxon>Ensifer</taxon>
    </lineage>
</organism>
<evidence type="ECO:0000256" key="4">
    <source>
        <dbReference type="ARBA" id="ARBA00022741"/>
    </source>
</evidence>
<dbReference type="InterPro" id="IPR027417">
    <property type="entry name" value="P-loop_NTPase"/>
</dbReference>
<dbReference type="NCBIfam" id="NF007739">
    <property type="entry name" value="PRK10419.1"/>
    <property type="match status" value="2"/>
</dbReference>
<geneLocation type="plasmid" evidence="7 8">
    <name>pB</name>
</geneLocation>
<dbReference type="PROSITE" id="PS50893">
    <property type="entry name" value="ABC_TRANSPORTER_2"/>
    <property type="match status" value="2"/>
</dbReference>
<dbReference type="GO" id="GO:0005524">
    <property type="term" value="F:ATP binding"/>
    <property type="evidence" value="ECO:0007669"/>
    <property type="project" value="UniProtKB-KW"/>
</dbReference>
<accession>A0A9Q8YET0</accession>
<dbReference type="PANTHER" id="PTHR43776">
    <property type="entry name" value="TRANSPORT ATP-BINDING PROTEIN"/>
    <property type="match status" value="1"/>
</dbReference>
<dbReference type="GO" id="GO:0016887">
    <property type="term" value="F:ATP hydrolysis activity"/>
    <property type="evidence" value="ECO:0007669"/>
    <property type="project" value="InterPro"/>
</dbReference>
<evidence type="ECO:0000313" key="8">
    <source>
        <dbReference type="Proteomes" id="UP001055460"/>
    </source>
</evidence>
<dbReference type="InterPro" id="IPR003593">
    <property type="entry name" value="AAA+_ATPase"/>
</dbReference>
<keyword evidence="3" id="KW-0813">Transport</keyword>
<dbReference type="SUPFAM" id="SSF52540">
    <property type="entry name" value="P-loop containing nucleoside triphosphate hydrolases"/>
    <property type="match status" value="2"/>
</dbReference>
<evidence type="ECO:0000256" key="1">
    <source>
        <dbReference type="ARBA" id="ARBA00004417"/>
    </source>
</evidence>
<dbReference type="SMART" id="SM00382">
    <property type="entry name" value="AAA"/>
    <property type="match status" value="2"/>
</dbReference>
<comment type="subcellular location">
    <subcellularLocation>
        <location evidence="1">Cell inner membrane</location>
        <topology evidence="1">Peripheral membrane protein</topology>
    </subcellularLocation>
</comment>
<dbReference type="InterPro" id="IPR003439">
    <property type="entry name" value="ABC_transporter-like_ATP-bd"/>
</dbReference>
<dbReference type="GO" id="GO:0015833">
    <property type="term" value="P:peptide transport"/>
    <property type="evidence" value="ECO:0007669"/>
    <property type="project" value="InterPro"/>
</dbReference>
<dbReference type="GO" id="GO:0055085">
    <property type="term" value="P:transmembrane transport"/>
    <property type="evidence" value="ECO:0007669"/>
    <property type="project" value="UniProtKB-ARBA"/>
</dbReference>
<protein>
    <submittedName>
        <fullName evidence="7">ABC transporter ATP-binding protein</fullName>
    </submittedName>
</protein>
<dbReference type="Pfam" id="PF00005">
    <property type="entry name" value="ABC_tran"/>
    <property type="match status" value="2"/>
</dbReference>
<dbReference type="EMBL" id="CP098809">
    <property type="protein sequence ID" value="USJ27196.1"/>
    <property type="molecule type" value="Genomic_DNA"/>
</dbReference>
<dbReference type="Pfam" id="PF08352">
    <property type="entry name" value="oligo_HPY"/>
    <property type="match status" value="2"/>
</dbReference>
<dbReference type="InterPro" id="IPR050319">
    <property type="entry name" value="ABC_transp_ATP-bind"/>
</dbReference>
<dbReference type="Gene3D" id="3.40.50.300">
    <property type="entry name" value="P-loop containing nucleotide triphosphate hydrolases"/>
    <property type="match status" value="2"/>
</dbReference>
<evidence type="ECO:0000313" key="7">
    <source>
        <dbReference type="EMBL" id="USJ27196.1"/>
    </source>
</evidence>
<dbReference type="NCBIfam" id="NF008453">
    <property type="entry name" value="PRK11308.1"/>
    <property type="match status" value="2"/>
</dbReference>
<dbReference type="CDD" id="cd03257">
    <property type="entry name" value="ABC_NikE_OppD_transporters"/>
    <property type="match status" value="2"/>
</dbReference>
<dbReference type="PANTHER" id="PTHR43776:SF7">
    <property type="entry name" value="D,D-DIPEPTIDE TRANSPORT ATP-BINDING PROTEIN DDPF-RELATED"/>
    <property type="match status" value="1"/>
</dbReference>
<reference evidence="7" key="1">
    <citation type="submission" date="2022-06" db="EMBL/GenBank/DDBJ databases">
        <title>Physiological and biochemical characterization and genomic elucidation of a strain of the genus Ensifer adhaerens M8 that combines arsenic oxidation and chromium reduction.</title>
        <authorList>
            <person name="Li X."/>
            <person name="Yu c."/>
        </authorList>
    </citation>
    <scope>NUCLEOTIDE SEQUENCE</scope>
    <source>
        <strain evidence="7">M8</strain>
        <plasmid evidence="7">pB</plasmid>
    </source>
</reference>